<comment type="caution">
    <text evidence="1">The sequence shown here is derived from an EMBL/GenBank/DDBJ whole genome shotgun (WGS) entry which is preliminary data.</text>
</comment>
<protein>
    <submittedName>
        <fullName evidence="1">Uncharacterized protein</fullName>
    </submittedName>
</protein>
<accession>A0ACC3NAL5</accession>
<reference evidence="1" key="1">
    <citation type="submission" date="2023-07" db="EMBL/GenBank/DDBJ databases">
        <title>Black Yeasts Isolated from many extreme environments.</title>
        <authorList>
            <person name="Coleine C."/>
            <person name="Stajich J.E."/>
            <person name="Selbmann L."/>
        </authorList>
    </citation>
    <scope>NUCLEOTIDE SEQUENCE</scope>
    <source>
        <strain evidence="1">CCFEE 5714</strain>
    </source>
</reference>
<proteinExistence type="predicted"/>
<keyword evidence="2" id="KW-1185">Reference proteome</keyword>
<evidence type="ECO:0000313" key="2">
    <source>
        <dbReference type="Proteomes" id="UP001281147"/>
    </source>
</evidence>
<gene>
    <name evidence="1" type="ORF">LTR37_008905</name>
</gene>
<dbReference type="Proteomes" id="UP001281147">
    <property type="component" value="Unassembled WGS sequence"/>
</dbReference>
<dbReference type="EMBL" id="JAUTXU010000067">
    <property type="protein sequence ID" value="KAK3712814.1"/>
    <property type="molecule type" value="Genomic_DNA"/>
</dbReference>
<name>A0ACC3NAL5_9PEZI</name>
<evidence type="ECO:0000313" key="1">
    <source>
        <dbReference type="EMBL" id="KAK3712814.1"/>
    </source>
</evidence>
<organism evidence="1 2">
    <name type="scientific">Vermiconidia calcicola</name>
    <dbReference type="NCBI Taxonomy" id="1690605"/>
    <lineage>
        <taxon>Eukaryota</taxon>
        <taxon>Fungi</taxon>
        <taxon>Dikarya</taxon>
        <taxon>Ascomycota</taxon>
        <taxon>Pezizomycotina</taxon>
        <taxon>Dothideomycetes</taxon>
        <taxon>Dothideomycetidae</taxon>
        <taxon>Mycosphaerellales</taxon>
        <taxon>Extremaceae</taxon>
        <taxon>Vermiconidia</taxon>
    </lineage>
</organism>
<sequence length="155" mass="17894">MEDEGIEMLAQDARPAMIELVRSKMRAPRGEVVTRIRAKYAKSFRDLAKLAKVESQLRKDLNDTAVLAENADVSALLDRHALDWSAMLSEASETFDEELKKLTKLFKQFPRPEDLREFQKTSIVLHARDRVRKADWAIDYAESLIEDLKEHLPQN</sequence>